<accession>A0ACB8AQ99</accession>
<reference evidence="1" key="1">
    <citation type="journal article" date="2021" name="New Phytol.">
        <title>Evolutionary innovations through gain and loss of genes in the ectomycorrhizal Boletales.</title>
        <authorList>
            <person name="Wu G."/>
            <person name="Miyauchi S."/>
            <person name="Morin E."/>
            <person name="Kuo A."/>
            <person name="Drula E."/>
            <person name="Varga T."/>
            <person name="Kohler A."/>
            <person name="Feng B."/>
            <person name="Cao Y."/>
            <person name="Lipzen A."/>
            <person name="Daum C."/>
            <person name="Hundley H."/>
            <person name="Pangilinan J."/>
            <person name="Johnson J."/>
            <person name="Barry K."/>
            <person name="LaButti K."/>
            <person name="Ng V."/>
            <person name="Ahrendt S."/>
            <person name="Min B."/>
            <person name="Choi I.G."/>
            <person name="Park H."/>
            <person name="Plett J.M."/>
            <person name="Magnuson J."/>
            <person name="Spatafora J.W."/>
            <person name="Nagy L.G."/>
            <person name="Henrissat B."/>
            <person name="Grigoriev I.V."/>
            <person name="Yang Z.L."/>
            <person name="Xu J."/>
            <person name="Martin F.M."/>
        </authorList>
    </citation>
    <scope>NUCLEOTIDE SEQUENCE</scope>
    <source>
        <strain evidence="1">ATCC 28755</strain>
    </source>
</reference>
<keyword evidence="2" id="KW-1185">Reference proteome</keyword>
<protein>
    <submittedName>
        <fullName evidence="1">Uncharacterized protein</fullName>
    </submittedName>
</protein>
<name>A0ACB8AQ99_9AGAM</name>
<proteinExistence type="predicted"/>
<sequence length="223" mass="25231">MKLEEGHLNNNAANDDALSEVTAQRNSTMAEVARLRNESAQRTREAAELQNKVDSLTMELSDVKRQLRDAQRQLQQFREQKTTGNLNSETLVVDLCTPEPENRPAKFEVPAQGSTSSDDKVSIPSKRRNSDISTQGAPVIEPDELLLTDTSDSEDNKRFKRTKSQDLLIVLDTEDKKRVKRAKSQDDDIMIAYPSRSRTSRPTGIPLYRPQHHLLPKQNHQAT</sequence>
<evidence type="ECO:0000313" key="2">
    <source>
        <dbReference type="Proteomes" id="UP000790377"/>
    </source>
</evidence>
<gene>
    <name evidence="1" type="ORF">BJ138DRAFT_200066</name>
</gene>
<evidence type="ECO:0000313" key="1">
    <source>
        <dbReference type="EMBL" id="KAH7915094.1"/>
    </source>
</evidence>
<organism evidence="1 2">
    <name type="scientific">Hygrophoropsis aurantiaca</name>
    <dbReference type="NCBI Taxonomy" id="72124"/>
    <lineage>
        <taxon>Eukaryota</taxon>
        <taxon>Fungi</taxon>
        <taxon>Dikarya</taxon>
        <taxon>Basidiomycota</taxon>
        <taxon>Agaricomycotina</taxon>
        <taxon>Agaricomycetes</taxon>
        <taxon>Agaricomycetidae</taxon>
        <taxon>Boletales</taxon>
        <taxon>Coniophorineae</taxon>
        <taxon>Hygrophoropsidaceae</taxon>
        <taxon>Hygrophoropsis</taxon>
    </lineage>
</organism>
<dbReference type="Proteomes" id="UP000790377">
    <property type="component" value="Unassembled WGS sequence"/>
</dbReference>
<comment type="caution">
    <text evidence="1">The sequence shown here is derived from an EMBL/GenBank/DDBJ whole genome shotgun (WGS) entry which is preliminary data.</text>
</comment>
<dbReference type="EMBL" id="MU267604">
    <property type="protein sequence ID" value="KAH7915094.1"/>
    <property type="molecule type" value="Genomic_DNA"/>
</dbReference>